<name>A0ABQ9YSM9_9CRUS</name>
<keyword evidence="2" id="KW-1185">Reference proteome</keyword>
<organism evidence="1 2">
    <name type="scientific">Daphnia magna</name>
    <dbReference type="NCBI Taxonomy" id="35525"/>
    <lineage>
        <taxon>Eukaryota</taxon>
        <taxon>Metazoa</taxon>
        <taxon>Ecdysozoa</taxon>
        <taxon>Arthropoda</taxon>
        <taxon>Crustacea</taxon>
        <taxon>Branchiopoda</taxon>
        <taxon>Diplostraca</taxon>
        <taxon>Cladocera</taxon>
        <taxon>Anomopoda</taxon>
        <taxon>Daphniidae</taxon>
        <taxon>Daphnia</taxon>
    </lineage>
</organism>
<evidence type="ECO:0000313" key="2">
    <source>
        <dbReference type="Proteomes" id="UP001234178"/>
    </source>
</evidence>
<sequence>MALGFERAWTTLTKGRDSSTFPMPPMEIGRAAGAIWEPKILTHCLFLFYNFKFSCQSARSCDFS</sequence>
<protein>
    <submittedName>
        <fullName evidence="1">Uncharacterized protein</fullName>
    </submittedName>
</protein>
<dbReference type="Proteomes" id="UP001234178">
    <property type="component" value="Unassembled WGS sequence"/>
</dbReference>
<gene>
    <name evidence="1" type="ORF">OUZ56_005351</name>
</gene>
<evidence type="ECO:0000313" key="1">
    <source>
        <dbReference type="EMBL" id="KAK4003594.1"/>
    </source>
</evidence>
<comment type="caution">
    <text evidence="1">The sequence shown here is derived from an EMBL/GenBank/DDBJ whole genome shotgun (WGS) entry which is preliminary data.</text>
</comment>
<dbReference type="EMBL" id="JAOYFB010000001">
    <property type="protein sequence ID" value="KAK4003594.1"/>
    <property type="molecule type" value="Genomic_DNA"/>
</dbReference>
<proteinExistence type="predicted"/>
<accession>A0ABQ9YSM9</accession>
<reference evidence="1 2" key="1">
    <citation type="journal article" date="2023" name="Nucleic Acids Res.">
        <title>The hologenome of Daphnia magna reveals possible DNA methylation and microbiome-mediated evolution of the host genome.</title>
        <authorList>
            <person name="Chaturvedi A."/>
            <person name="Li X."/>
            <person name="Dhandapani V."/>
            <person name="Marshall H."/>
            <person name="Kissane S."/>
            <person name="Cuenca-Cambronero M."/>
            <person name="Asole G."/>
            <person name="Calvet F."/>
            <person name="Ruiz-Romero M."/>
            <person name="Marangio P."/>
            <person name="Guigo R."/>
            <person name="Rago D."/>
            <person name="Mirbahai L."/>
            <person name="Eastwood N."/>
            <person name="Colbourne J.K."/>
            <person name="Zhou J."/>
            <person name="Mallon E."/>
            <person name="Orsini L."/>
        </authorList>
    </citation>
    <scope>NUCLEOTIDE SEQUENCE [LARGE SCALE GENOMIC DNA]</scope>
    <source>
        <strain evidence="1">LRV0_1</strain>
    </source>
</reference>